<gene>
    <name evidence="3" type="ORF">D3272_24575</name>
</gene>
<dbReference type="RefSeq" id="WP_129221881.1">
    <property type="nucleotide sequence ID" value="NZ_QYBC01000030.1"/>
</dbReference>
<evidence type="ECO:0000313" key="3">
    <source>
        <dbReference type="EMBL" id="RYB01712.1"/>
    </source>
</evidence>
<protein>
    <submittedName>
        <fullName evidence="3">PhnA-like protein</fullName>
    </submittedName>
</protein>
<accession>A0A4Q2R5S6</accession>
<evidence type="ECO:0000256" key="2">
    <source>
        <dbReference type="SAM" id="Phobius"/>
    </source>
</evidence>
<keyword evidence="4" id="KW-1185">Reference proteome</keyword>
<feature type="transmembrane region" description="Helical" evidence="2">
    <location>
        <begin position="82"/>
        <end position="106"/>
    </location>
</feature>
<dbReference type="OrthoDB" id="7276301at2"/>
<name>A0A4Q2R5S6_9HYPH</name>
<reference evidence="3 4" key="2">
    <citation type="submission" date="2019-02" db="EMBL/GenBank/DDBJ databases">
        <title>'Lichenibacterium ramalinii' gen. nov. sp. nov., 'Lichenibacterium minor' gen. nov. sp. nov.</title>
        <authorList>
            <person name="Pankratov T."/>
        </authorList>
    </citation>
    <scope>NUCLEOTIDE SEQUENCE [LARGE SCALE GENOMIC DNA]</scope>
    <source>
        <strain evidence="3 4">RmlP001</strain>
    </source>
</reference>
<dbReference type="AlphaFoldDB" id="A0A4Q2R5S6"/>
<organism evidence="3 4">
    <name type="scientific">Lichenibacterium ramalinae</name>
    <dbReference type="NCBI Taxonomy" id="2316527"/>
    <lineage>
        <taxon>Bacteria</taxon>
        <taxon>Pseudomonadati</taxon>
        <taxon>Pseudomonadota</taxon>
        <taxon>Alphaproteobacteria</taxon>
        <taxon>Hyphomicrobiales</taxon>
        <taxon>Lichenihabitantaceae</taxon>
        <taxon>Lichenibacterium</taxon>
    </lineage>
</organism>
<feature type="transmembrane region" description="Helical" evidence="2">
    <location>
        <begin position="44"/>
        <end position="70"/>
    </location>
</feature>
<evidence type="ECO:0000256" key="1">
    <source>
        <dbReference type="SAM" id="MobiDB-lite"/>
    </source>
</evidence>
<sequence>MSDTFPTAGQAPRAYGGDSPNFSPVPPADDARTILVNNVSWGGVLAGVVAGLVTQLILNLIGVGIGASTLNPMTGDNPSASGFSIGAGIWWALSGIVAAFVGGYVASRLSGRPKASTGAWHGLTSWAVTTLVVFYLLTTAVGGLIGGAFNTVSGAIGGVGHAVGTAAQTAVPALSQGTDPIGAMQQALSAPAANDTAAAMKDATTALAKALVSGDDAQVADAREKVAQAMARQQNIPVDQARARVSAYETQFRDKAAQAKQQAAEAADVAAKSVSRGALLGSLALVLGAIAAWFGGRAGTVDPTVTAEFIRNVRVRGTPAA</sequence>
<evidence type="ECO:0000313" key="4">
    <source>
        <dbReference type="Proteomes" id="UP000289411"/>
    </source>
</evidence>
<keyword evidence="2" id="KW-0812">Transmembrane</keyword>
<feature type="region of interest" description="Disordered" evidence="1">
    <location>
        <begin position="1"/>
        <end position="22"/>
    </location>
</feature>
<dbReference type="EMBL" id="QYBC01000030">
    <property type="protein sequence ID" value="RYB01712.1"/>
    <property type="molecule type" value="Genomic_DNA"/>
</dbReference>
<feature type="transmembrane region" description="Helical" evidence="2">
    <location>
        <begin position="126"/>
        <end position="149"/>
    </location>
</feature>
<keyword evidence="2" id="KW-0472">Membrane</keyword>
<keyword evidence="2" id="KW-1133">Transmembrane helix</keyword>
<reference evidence="3 4" key="1">
    <citation type="submission" date="2018-09" db="EMBL/GenBank/DDBJ databases">
        <authorList>
            <person name="Grouzdev D.S."/>
            <person name="Krutkina M.S."/>
        </authorList>
    </citation>
    <scope>NUCLEOTIDE SEQUENCE [LARGE SCALE GENOMIC DNA]</scope>
    <source>
        <strain evidence="3 4">RmlP001</strain>
    </source>
</reference>
<proteinExistence type="predicted"/>
<dbReference type="Proteomes" id="UP000289411">
    <property type="component" value="Unassembled WGS sequence"/>
</dbReference>
<comment type="caution">
    <text evidence="3">The sequence shown here is derived from an EMBL/GenBank/DDBJ whole genome shotgun (WGS) entry which is preliminary data.</text>
</comment>